<feature type="transmembrane region" description="Helical" evidence="27">
    <location>
        <begin position="3831"/>
        <end position="3856"/>
    </location>
</feature>
<feature type="domain" description="EGF-like" evidence="29">
    <location>
        <begin position="1447"/>
        <end position="1483"/>
    </location>
</feature>
<dbReference type="InterPro" id="IPR057244">
    <property type="entry name" value="GAIN_B"/>
</dbReference>
<dbReference type="FunFam" id="2.10.25.10:FF:000311">
    <property type="entry name" value="Cadherin EGF LAG seven-pass G-type receptor 3"/>
    <property type="match status" value="1"/>
</dbReference>
<dbReference type="InterPro" id="IPR056286">
    <property type="entry name" value="Cadherin_CELSR1-3_9th"/>
</dbReference>
<dbReference type="Pfam" id="PF00008">
    <property type="entry name" value="EGF"/>
    <property type="match status" value="2"/>
</dbReference>
<dbReference type="Pfam" id="PF00002">
    <property type="entry name" value="7tm_2"/>
    <property type="match status" value="1"/>
</dbReference>
<proteinExistence type="inferred from homology"/>
<evidence type="ECO:0000256" key="22">
    <source>
        <dbReference type="ARBA" id="ARBA00076704"/>
    </source>
</evidence>
<comment type="subcellular location">
    <subcellularLocation>
        <location evidence="2">Cell membrane</location>
        <topology evidence="2">Multi-pass membrane protein</topology>
    </subcellularLocation>
</comment>
<dbReference type="Proteomes" id="UP000308365">
    <property type="component" value="Unassembled WGS sequence"/>
</dbReference>
<dbReference type="FunFam" id="2.60.40.60:FF:000029">
    <property type="entry name" value="Cadherin EGF LAG seven-pass G-type receptor 3"/>
    <property type="match status" value="1"/>
</dbReference>
<dbReference type="PROSITE" id="PS50026">
    <property type="entry name" value="EGF_3"/>
    <property type="match status" value="6"/>
</dbReference>
<keyword evidence="12 27" id="KW-1133">Transmembrane helix</keyword>
<keyword evidence="16" id="KW-0675">Receptor</keyword>
<dbReference type="Pfam" id="PF00053">
    <property type="entry name" value="EGF_laminin"/>
    <property type="match status" value="1"/>
</dbReference>
<feature type="domain" description="GAIN-B" evidence="31">
    <location>
        <begin position="2403"/>
        <end position="2566"/>
    </location>
</feature>
<feature type="domain" description="Cadherin" evidence="34">
    <location>
        <begin position="811"/>
        <end position="973"/>
    </location>
</feature>
<feature type="disulfide bond" evidence="24">
    <location>
        <begin position="1435"/>
        <end position="1444"/>
    </location>
</feature>
<dbReference type="Gene3D" id="3.30.750.24">
    <property type="entry name" value="STAS domain"/>
    <property type="match status" value="1"/>
</dbReference>
<feature type="domain" description="Laminin G" evidence="28">
    <location>
        <begin position="1527"/>
        <end position="1739"/>
    </location>
</feature>
<evidence type="ECO:0000256" key="13">
    <source>
        <dbReference type="ARBA" id="ARBA00023040"/>
    </source>
</evidence>
<evidence type="ECO:0000256" key="20">
    <source>
        <dbReference type="ARBA" id="ARBA00023292"/>
    </source>
</evidence>
<feature type="compositionally biased region" description="Polar residues" evidence="26">
    <location>
        <begin position="3329"/>
        <end position="3340"/>
    </location>
</feature>
<keyword evidence="5" id="KW-1003">Cell membrane</keyword>
<evidence type="ECO:0000256" key="7">
    <source>
        <dbReference type="ARBA" id="ARBA00022553"/>
    </source>
</evidence>
<feature type="domain" description="Cadherin" evidence="34">
    <location>
        <begin position="706"/>
        <end position="810"/>
    </location>
</feature>
<evidence type="ECO:0000313" key="36">
    <source>
        <dbReference type="EMBL" id="TKC35655.1"/>
    </source>
</evidence>
<dbReference type="PROSITE" id="PS01186">
    <property type="entry name" value="EGF_2"/>
    <property type="match status" value="3"/>
</dbReference>
<feature type="domain" description="EGF-like" evidence="29">
    <location>
        <begin position="1742"/>
        <end position="1778"/>
    </location>
</feature>
<dbReference type="InterPro" id="IPR001902">
    <property type="entry name" value="SLC26A/SulP_fam"/>
</dbReference>
<dbReference type="Pfam" id="PF00916">
    <property type="entry name" value="Sulfate_transp"/>
    <property type="match status" value="1"/>
</dbReference>
<evidence type="ECO:0000256" key="23">
    <source>
        <dbReference type="PROSITE-ProRule" id="PRU00043"/>
    </source>
</evidence>
<dbReference type="CDD" id="cd00054">
    <property type="entry name" value="EGF_CA"/>
    <property type="match status" value="5"/>
</dbReference>
<feature type="compositionally biased region" description="Gly residues" evidence="26">
    <location>
        <begin position="85"/>
        <end position="96"/>
    </location>
</feature>
<feature type="transmembrane region" description="Helical" evidence="27">
    <location>
        <begin position="3683"/>
        <end position="3701"/>
    </location>
</feature>
<feature type="compositionally biased region" description="Low complexity" evidence="26">
    <location>
        <begin position="2412"/>
        <end position="2425"/>
    </location>
</feature>
<dbReference type="GO" id="GO:0005886">
    <property type="term" value="C:plasma membrane"/>
    <property type="evidence" value="ECO:0007669"/>
    <property type="project" value="UniProtKB-SubCell"/>
</dbReference>
<feature type="domain" description="EGF-like" evidence="29">
    <location>
        <begin position="2002"/>
        <end position="2040"/>
    </location>
</feature>
<dbReference type="Gene3D" id="2.60.120.200">
    <property type="match status" value="2"/>
</dbReference>
<feature type="region of interest" description="Disordered" evidence="26">
    <location>
        <begin position="325"/>
        <end position="382"/>
    </location>
</feature>
<evidence type="ECO:0000256" key="12">
    <source>
        <dbReference type="ARBA" id="ARBA00022989"/>
    </source>
</evidence>
<evidence type="ECO:0000256" key="4">
    <source>
        <dbReference type="ARBA" id="ARBA00022473"/>
    </source>
</evidence>
<evidence type="ECO:0000259" key="28">
    <source>
        <dbReference type="PROSITE" id="PS50025"/>
    </source>
</evidence>
<dbReference type="Gene3D" id="2.10.25.10">
    <property type="entry name" value="Laminin"/>
    <property type="match status" value="7"/>
</dbReference>
<dbReference type="InterPro" id="IPR046338">
    <property type="entry name" value="GAIN_dom_sf"/>
</dbReference>
<dbReference type="InterPro" id="IPR017983">
    <property type="entry name" value="GPCR_2_secretin-like_CS"/>
</dbReference>
<dbReference type="FunFam" id="2.60.40.60:FF:000038">
    <property type="entry name" value="Cadherin EGF LAG seven-pass G-type receptor 3"/>
    <property type="match status" value="1"/>
</dbReference>
<keyword evidence="11 23" id="KW-0106">Calcium</keyword>
<protein>
    <recommendedName>
        <fullName evidence="21">Cadherin EGF LAG seven-pass G-type receptor 3</fullName>
    </recommendedName>
    <alternativeName>
        <fullName evidence="22">Multiple epidermal growth factor-like domains protein 2</fullName>
    </alternativeName>
</protein>
<feature type="domain" description="G-protein coupled receptors family 2 profile 1" evidence="32">
    <location>
        <begin position="2129"/>
        <end position="2215"/>
    </location>
</feature>
<feature type="transmembrane region" description="Helical" evidence="27">
    <location>
        <begin position="3493"/>
        <end position="3520"/>
    </location>
</feature>
<dbReference type="InterPro" id="IPR002049">
    <property type="entry name" value="LE_dom"/>
</dbReference>
<feature type="domain" description="EGF-like" evidence="29">
    <location>
        <begin position="1487"/>
        <end position="1526"/>
    </location>
</feature>
<feature type="transmembrane region" description="Helical" evidence="27">
    <location>
        <begin position="2610"/>
        <end position="2630"/>
    </location>
</feature>
<feature type="domain" description="G-protein coupled receptors family 2 profile 2" evidence="33">
    <location>
        <begin position="2575"/>
        <end position="2811"/>
    </location>
</feature>
<keyword evidence="14 27" id="KW-0472">Membrane</keyword>
<feature type="domain" description="Laminin EGF-like" evidence="30">
    <location>
        <begin position="2097"/>
        <end position="2144"/>
    </location>
</feature>
<dbReference type="InterPro" id="IPR015919">
    <property type="entry name" value="Cadherin-like_sf"/>
</dbReference>
<evidence type="ECO:0000259" key="32">
    <source>
        <dbReference type="PROSITE" id="PS50227"/>
    </source>
</evidence>
<dbReference type="PANTHER" id="PTHR24026">
    <property type="entry name" value="FAT ATYPICAL CADHERIN-RELATED"/>
    <property type="match status" value="1"/>
</dbReference>
<evidence type="ECO:0000256" key="16">
    <source>
        <dbReference type="ARBA" id="ARBA00023170"/>
    </source>
</evidence>
<dbReference type="GO" id="GO:0008271">
    <property type="term" value="F:secondary active sulfate transmembrane transporter activity"/>
    <property type="evidence" value="ECO:0007669"/>
    <property type="project" value="InterPro"/>
</dbReference>
<gene>
    <name evidence="36" type="ORF">EI555_018863</name>
</gene>
<keyword evidence="4" id="KW-0217">Developmental protein</keyword>
<feature type="transmembrane region" description="Helical" evidence="27">
    <location>
        <begin position="2762"/>
        <end position="2781"/>
    </location>
</feature>
<dbReference type="Pfam" id="PF16489">
    <property type="entry name" value="GAIN"/>
    <property type="match status" value="1"/>
</dbReference>
<dbReference type="Pfam" id="PF00028">
    <property type="entry name" value="Cadherin"/>
    <property type="match status" value="8"/>
</dbReference>
<evidence type="ECO:0000256" key="19">
    <source>
        <dbReference type="ARBA" id="ARBA00023278"/>
    </source>
</evidence>
<dbReference type="Gene3D" id="1.20.1070.10">
    <property type="entry name" value="Rhodopsin 7-helix transmembrane proteins"/>
    <property type="match status" value="1"/>
</dbReference>
<dbReference type="InterPro" id="IPR000203">
    <property type="entry name" value="GPS"/>
</dbReference>
<feature type="compositionally biased region" description="Basic and acidic residues" evidence="26">
    <location>
        <begin position="3139"/>
        <end position="3156"/>
    </location>
</feature>
<dbReference type="InterPro" id="IPR000832">
    <property type="entry name" value="GPCR_2_secretin-like"/>
</dbReference>
<evidence type="ECO:0000256" key="25">
    <source>
        <dbReference type="PROSITE-ProRule" id="PRU00460"/>
    </source>
</evidence>
<feature type="region of interest" description="Disordered" evidence="26">
    <location>
        <begin position="2398"/>
        <end position="2437"/>
    </location>
</feature>
<dbReference type="InterPro" id="IPR002126">
    <property type="entry name" value="Cadherin-like_dom"/>
</dbReference>
<dbReference type="EMBL" id="RWIC01001473">
    <property type="protein sequence ID" value="TKC35655.1"/>
    <property type="molecule type" value="Genomic_DNA"/>
</dbReference>
<dbReference type="SMART" id="SM00303">
    <property type="entry name" value="GPS"/>
    <property type="match status" value="1"/>
</dbReference>
<feature type="transmembrane region" description="Helical" evidence="27">
    <location>
        <begin position="3768"/>
        <end position="3787"/>
    </location>
</feature>
<evidence type="ECO:0000256" key="1">
    <source>
        <dbReference type="ARBA" id="ARBA00002066"/>
    </source>
</evidence>
<dbReference type="CDD" id="cd00110">
    <property type="entry name" value="LamG"/>
    <property type="match status" value="2"/>
</dbReference>
<dbReference type="SMART" id="SM00180">
    <property type="entry name" value="EGF_Lam"/>
    <property type="match status" value="1"/>
</dbReference>
<organism evidence="36 37">
    <name type="scientific">Monodon monoceros</name>
    <name type="common">Narwhal</name>
    <name type="synonym">Ceratodon monodon</name>
    <dbReference type="NCBI Taxonomy" id="40151"/>
    <lineage>
        <taxon>Eukaryota</taxon>
        <taxon>Metazoa</taxon>
        <taxon>Chordata</taxon>
        <taxon>Craniata</taxon>
        <taxon>Vertebrata</taxon>
        <taxon>Euteleostomi</taxon>
        <taxon>Mammalia</taxon>
        <taxon>Eutheria</taxon>
        <taxon>Laurasiatheria</taxon>
        <taxon>Artiodactyla</taxon>
        <taxon>Whippomorpha</taxon>
        <taxon>Cetacea</taxon>
        <taxon>Odontoceti</taxon>
        <taxon>Monodontidae</taxon>
        <taxon>Monodon</taxon>
    </lineage>
</organism>
<dbReference type="SUPFAM" id="SSF49313">
    <property type="entry name" value="Cadherin-like"/>
    <property type="match status" value="9"/>
</dbReference>
<dbReference type="SUPFAM" id="SSF52091">
    <property type="entry name" value="SpoIIaa-like"/>
    <property type="match status" value="1"/>
</dbReference>
<dbReference type="InterPro" id="IPR001879">
    <property type="entry name" value="GPCR_2_extracellular_dom"/>
</dbReference>
<dbReference type="Pfam" id="PF01825">
    <property type="entry name" value="GPS"/>
    <property type="match status" value="1"/>
</dbReference>
<feature type="compositionally biased region" description="Low complexity" evidence="26">
    <location>
        <begin position="327"/>
        <end position="336"/>
    </location>
</feature>
<dbReference type="FunFam" id="2.60.40.60:FF:000044">
    <property type="entry name" value="Cadherin, EGF LAG seven-pass G-type receptor 3"/>
    <property type="match status" value="1"/>
</dbReference>
<evidence type="ECO:0000256" key="18">
    <source>
        <dbReference type="ARBA" id="ARBA00023224"/>
    </source>
</evidence>
<keyword evidence="10" id="KW-0677">Repeat</keyword>
<evidence type="ECO:0000259" key="30">
    <source>
        <dbReference type="PROSITE" id="PS50027"/>
    </source>
</evidence>
<feature type="region of interest" description="Disordered" evidence="26">
    <location>
        <begin position="3301"/>
        <end position="3381"/>
    </location>
</feature>
<dbReference type="FunFam" id="2.10.25.10:FF:000113">
    <property type="entry name" value="Cadherin, EGF LAG seven-pass G-type receptor 3"/>
    <property type="match status" value="1"/>
</dbReference>
<dbReference type="InterPro" id="IPR032471">
    <property type="entry name" value="AGRL2-4_GAIN_subdom_A"/>
</dbReference>
<sequence>MAAVTSISRAAMRDSLYHRIWGFGAEVERTIAAAGSHVGAAGGGSSVGDAVVGAAKAGAAPQRDSGRGVDGAQRVAAARSDRPRGGGPGRRQGPGWGPEQRGGPKAWTQAEDSGGRVGNREELGVGGGQGWDPGVAAATGPGARIGGGALALCPESPRGEGKATKAVEGPLSSRGWERNMESRHLAAAGRRQDKDQGLCYAGVQRSPLAGGQGRCKEIVCRQNAFPQGYRDQRTALPSLRTFGFGPEYWDRRPQKSGNHALLRGVVGARAQGSERENRDIPSEEDRAPAGPPSRGRGIRPRAGFSTSQGEDSFRICFSTARVPDSSRANARAHALPRPLPPPLPPSAPEAAPRWGPDRAWSLENTPSEPGPPPSRREPPPTYNYQALVPENEAAGTAVLRVVAQDPDIGEAGRLVYSLAALMNSRSLELFSIDPQSGLIRTEAALDRESMDRHYLRVTAQDHGSPRLSATTMVAVTVADRNDHAPVFEQAQYRETLRENVEEGYPILQLRATDGDAPPNANLRYRFVGPPAERAAASAAFEIDPRSGLISTSGRVDREHMESYELVVEASDQGQEPGPRSATVRVHITVLDENDNAPQFSEKRYVAQVREDVRPHTVVLRVSATDRDKDANGLVHYNIISGNSRGHFAIDSLTGEIQVVAPLDFEAEREYALRIRAQDAGRPPLSNNTGLASIQVVDVNDHTPIFVSTPFQVSVLENAPLGHSVIHIQAVDADHGENARLEYSLTGVASDTPFVINSATGWVSVSGPLDRESVEHYFFGVEARDHGSPPLSASASVTVTVLDVNDNRPEFTMKEYHLRLNEDATVGTSVVSVTAVDRDANSAISYQITGGNTRNRFAISSQGGVGLVTLALPLDYKQERYFKLVLTASDRALHDHCYVHINITDANTHRPDNLPQFRIDADSGAITLQASLDYEDQMTYTLAITARDNGIPQKADTTYVEVMVNDVNDNPPQFVASHYRGLVSEDAPPFTSILQISATDRDAHANGRVQYTFQNGEDGDGDFTIEPTSGIVRTVRRLDREAVPVYELTAYAVDRGVPPLRTPVSIQVTVQDVNDNAPVFPAEEFEVRVKENSIVGSVVAQITAVDPDEGPNAHIMYQIVEGNIPELFQMDIFSGELTALIDLDYEARQEYVIVVQATSAPLVSRATVHVRLVDQNDNSPVLNNFQILFNNYVSNRSDTFPSGIIGRIPAYDPDVSDHLFYSFERGNELQLLVVNQTSGELRLSRKLDNNRPLVASMLVTVTDGLHSVTAQCVLRVIIITEELLANSLTVRLENMWQERFLSPLLGHFLEGVAAVLATPAEDVFIFNIQNDTDVGGTVLNVSFSALAPRGAGAGSAGPWFSSEELQEQLYVRRAALAARSLLDVLPFDDNVCLREPCENYMKCVSVLRFDSSAPFLASASTLFRPIQPIAGLRCRCPPGFTGDFCETELDLCYSNPCRNGGACARREGGYTCVCRPRFTGEDCELDTEAGRCVPGVCRNGGTCANGPDGGFRCQCPAGGAFEGPRCEVAARSFPPSSFVMFRGLRQRFHLTLSLSFATVQPSGLLFYNGRLNEKHDFLALELVAGQVRLTYSTGESNTVVSPTVPGGLNDGQWHTVHLRYYNKVGTTLGMGPRTDALGGAQGPSKDKVAVLSVDDCDMAVALQFGAEIGNYSCAAAGTQTSSKKSLDLTGPLLLGGVPNLPENFPVSHKDFVGCMRDLHIDGRRVDMASFVANNGTMAGCQAKLHFCDSGPCKNSGFCSERWGGFSCDCPVGFGGKDCRLTMAHPHHFRGNGTLSWDFGNDMAVSVPWYLGLAFRTRAKQGVLMQVQAGPRSTLLCQLDRGLLSVTVTRGSGRAAHLLLDQVTVSDGRWHDLRLELQEEPGGRRGHHVLMVSLDFSLFQDTLAVGSELQGLKVKRLHVGGLPPSSEEEASKGLVGCIQGVWLGSTPSGSPALLPPSHRVNVEPGCVVTNACASGPCPPHADCRDLWQTFSCTCWPGYYGPGCVDACLLNPCQNQGSCRHLPGAPHGYTCDCVGGYFGHHCEHRMDQQCPRGWWGSPTCGPCNCDVHKGFDPNCNKTNGQCHCKEFHYRPRGSDSCLPCDCYPVGSTSRSCAPHSGQCPCRPGALGRQCNSCDSPFAEVTASGCRVLYDACPKSLRSGVWWPQTKFGVLASVPCPRGALGEYLGDRQIAEGRGAAVRLCDEDQGWLEPDLFNCTSPAFRELNLLLDGLELNKTVLDTVEAKKLAQRLREVTGHTDHYFSQDVRVTARLLAHLLAFESHQQGFGLTATQDAHFNENLLWAGSALLAPETGDLWAALGQRAPGGSPGSAGLVQHLEEYAATLAKNMELTYLNPVGLVTPNIMLSIDRMEHPSPSRGTRRYPRYHSNLFRGQDAWDPHTHVLLPSQAPRLSPPEALSTSGSSMENSTTSSVAPPPAPPEPEPEPGISIVILLVYRTLGGLLPAQFQAERRGARLPQNPVMNSPVVSVAVFHGRNFLRGVLESPISLEFRLLQTANRSKAICVQWDPPGPADQHGMWTARDCELVHRNGSHARCRCSRTGTFGVLMDASPRERLEGDLELLAVFTHVVIAVSVAALLLTAAVLLSLRSLKSNMRGIHANVAAALGVAELLFLLGIHRTQNQLLCTAVAILLHYFFLSTFAWLLVQGLHLYRMQVEPRNVDRGAMRFYHALGWGVPAVLLGLAVGLDPEGYGNPDFCWISIHEPLIWSFAGPVVLVIMMNGTMFLLAARTSCSSGQREAKKTSALTLRSSFLLLLLVSASWLFGLLAVNHSILAFHYLHAGLCGLQGLAVLLLFCVLNADARAAWTPACLGRKAAPQEARPAPGTGPGAYNNTALFEESGLIRITLGASTISSVSSARSGRTQDQDSQRGRSYLRDNVLVRHGSAADHTDHGLQAHAGPTDLDVAIFHRDAVGGADSDSDSDLSLEEERSLSIPSSESEDNGRTRGRFQRPLCRAAQSERLLTHPKDVDGNDLLSYWPALGGCEAAPCALQTWGSERRLGLDTSKDAANNNQLDLALTSGDETSLGQAQRQRKGILKNRSQYPLVPQTRGAPELSWCRAATLGHRAVPAASYGRIYAGGGTGSLSQPASRYSSREQLDLLLRRQLSRERLEEAPAPVLRPLSRPGSQERLDAVPGRLEPRDRGSTLPRRQPPRDYPGVMAGRFGSRDTLDLGAPCEWLSTLPPPHGARDLDPQAPPLPLSPQRQLSRDPLLPSRPLDSLSKSSNSGERLDHVPSRHPSREGLGPPPQLLRVRGDPASGPSHGPSTEQLDILSSILASFNSSALSSAAVQSSSTPSGPHTAATPSATASALGPSTPCSATSHSISELSPDSERLPNRSEGWGGSRRDPSPCGLCGKPLERRPRASGGRLPAAVCRGASAQERDTQALLSTTQAMELRRRDYHVERPLLNQEQLEELGSRSSATGTLQWRTWFRCSHARARALLLQYFPVLAWLPQYPVRDWLLGDLLSGLSVAIMQLPQGLAYALLAGLPPVFGLYSSFYPVFIYFLFGTSRHISVGTFAVMSVMVGSVTESLAPDEAFLQASNSTVDVAARDAARVQVASTLSVLVGLFQVGLGLVHFGFVVTYLSEPLVRAYTTAASVQVFVSQLKYVFGLHLSSRSRPLSLIYTVLEVCWKLPQTVVGTMVTAVVAGVVLVLVKLFNDKLRRQLPMPLPGELLTLIGATGISYGVGLQHRFGVDVVGKIPAGLVPPVAPSPQLFARLVGNAFAIAVVGFAIAISLGKIFALRHGYRVDSNQELVALGLSNLIGGIFQCFPVSCSMSRSLVQESTGGNTQVAGAISSLFILIIIVKLGELFQDLPKAVLAAVIIVNLKGMLMQFTDICSLWKANRVDLLIWLVTFVATILLNLDLGLAVAVVFSLLLVVVRTQLPHYAVLGQVPDTDIYRDVAEYSEAREVPGVKVFRSSATMYFANAELYSDMLKQRQNPTAFSLAALGPKLQLLAAASKGTSISINVNTSVTDIESNDVEGSKAKVSAGTELEDTAARGQEDAKAPDTSSLKTLGLPQPDFHSLILDLSSLSFVDTVCLKSLKNIFRDFREIEVEVYMAACHSPVVTQLEAGHFFDASITKQHLFASVHDAVIFALQHPRLPNSDRAATLPETAHLWRLRPVTREDPLPLGCLQMSPRSPLHTHAHNSGMEVLGLQVQCSRPGIRHWPSWRSMHVFSLRNKDLFAQCQALLWLGGALAGARPGTALGTCVLSCNQSCFSGMTCSQGPLMRCRAGLALLGSPWRVWCEHLSNQLRKHRVFTGVAGLH</sequence>
<feature type="transmembrane region" description="Helical" evidence="27">
    <location>
        <begin position="3651"/>
        <end position="3671"/>
    </location>
</feature>
<comment type="caution">
    <text evidence="24">Lacks conserved residue(s) required for the propagation of feature annotation.</text>
</comment>
<evidence type="ECO:0000256" key="26">
    <source>
        <dbReference type="SAM" id="MobiDB-lite"/>
    </source>
</evidence>
<evidence type="ECO:0000313" key="37">
    <source>
        <dbReference type="Proteomes" id="UP000308365"/>
    </source>
</evidence>
<evidence type="ECO:0000256" key="27">
    <source>
        <dbReference type="SAM" id="Phobius"/>
    </source>
</evidence>
<feature type="region of interest" description="Disordered" evidence="26">
    <location>
        <begin position="3124"/>
        <end position="3279"/>
    </location>
</feature>
<feature type="transmembrane region" description="Helical" evidence="27">
    <location>
        <begin position="2679"/>
        <end position="2699"/>
    </location>
</feature>
<dbReference type="PROSITE" id="PS01248">
    <property type="entry name" value="EGF_LAM_1"/>
    <property type="match status" value="1"/>
</dbReference>
<dbReference type="SUPFAM" id="SSF49899">
    <property type="entry name" value="Concanavalin A-like lectins/glucanases"/>
    <property type="match status" value="2"/>
</dbReference>
<feature type="domain" description="Cadherin" evidence="34">
    <location>
        <begin position="488"/>
        <end position="599"/>
    </location>
</feature>
<dbReference type="FunFam" id="2.10.25.10:FF:000286">
    <property type="entry name" value="Cadherin EGF LAG seven-pass G-type receptor 3"/>
    <property type="match status" value="1"/>
</dbReference>
<accession>A0A4U1EHC6</accession>
<feature type="transmembrane region" description="Helical" evidence="27">
    <location>
        <begin position="3862"/>
        <end position="3894"/>
    </location>
</feature>
<evidence type="ECO:0000259" key="33">
    <source>
        <dbReference type="PROSITE" id="PS50261"/>
    </source>
</evidence>
<dbReference type="InterPro" id="IPR001791">
    <property type="entry name" value="Laminin_G"/>
</dbReference>
<feature type="domain" description="Cadherin" evidence="34">
    <location>
        <begin position="1080"/>
        <end position="1181"/>
    </location>
</feature>
<feature type="disulfide bond" evidence="25">
    <location>
        <begin position="2118"/>
        <end position="2127"/>
    </location>
</feature>
<dbReference type="FunFam" id="2.60.120.200:FF:000084">
    <property type="entry name" value="Cadherin EGF LAG seven-pass G-type receptor 3"/>
    <property type="match status" value="1"/>
</dbReference>
<feature type="compositionally biased region" description="Basic and acidic residues" evidence="26">
    <location>
        <begin position="272"/>
        <end position="287"/>
    </location>
</feature>
<dbReference type="Pfam" id="PF02210">
    <property type="entry name" value="Laminin_G_2"/>
    <property type="match status" value="2"/>
</dbReference>
<feature type="transmembrane region" description="Helical" evidence="27">
    <location>
        <begin position="2636"/>
        <end position="2658"/>
    </location>
</feature>
<evidence type="ECO:0000259" key="31">
    <source>
        <dbReference type="PROSITE" id="PS50221"/>
    </source>
</evidence>
<dbReference type="FunFam" id="2.10.25.10:FF:000011">
    <property type="entry name" value="Cadherin EGF LAG seven-pass G-type receptor"/>
    <property type="match status" value="1"/>
</dbReference>
<evidence type="ECO:0000256" key="8">
    <source>
        <dbReference type="ARBA" id="ARBA00022692"/>
    </source>
</evidence>
<dbReference type="GO" id="GO:0004930">
    <property type="term" value="F:G protein-coupled receptor activity"/>
    <property type="evidence" value="ECO:0007669"/>
    <property type="project" value="UniProtKB-KW"/>
</dbReference>
<dbReference type="PROSITE" id="PS50261">
    <property type="entry name" value="G_PROTEIN_RECEP_F2_4"/>
    <property type="match status" value="1"/>
</dbReference>
<dbReference type="GO" id="GO:0007156">
    <property type="term" value="P:homophilic cell adhesion via plasma membrane adhesion molecules"/>
    <property type="evidence" value="ECO:0007669"/>
    <property type="project" value="InterPro"/>
</dbReference>
<dbReference type="Gene3D" id="4.10.1240.10">
    <property type="entry name" value="GPCR, family 2, extracellular hormone receptor domain"/>
    <property type="match status" value="1"/>
</dbReference>
<dbReference type="PROSITE" id="PS50027">
    <property type="entry name" value="EGF_LAM_2"/>
    <property type="match status" value="1"/>
</dbReference>
<feature type="domain" description="Cadherin" evidence="34">
    <location>
        <begin position="600"/>
        <end position="705"/>
    </location>
</feature>
<comment type="function">
    <text evidence="1">Receptor that may have an important role in cell/cell signaling during nervous system formation.</text>
</comment>
<feature type="domain" description="STAS" evidence="35">
    <location>
        <begin position="3918"/>
        <end position="4111"/>
    </location>
</feature>
<dbReference type="InterPro" id="IPR020894">
    <property type="entry name" value="Cadherin_CS"/>
</dbReference>
<keyword evidence="8 27" id="KW-0812">Transmembrane</keyword>
<keyword evidence="9" id="KW-0732">Signal</keyword>
<keyword evidence="13" id="KW-0297">G-protein coupled receptor</keyword>
<feature type="compositionally biased region" description="Basic and acidic residues" evidence="26">
    <location>
        <begin position="4011"/>
        <end position="4021"/>
    </location>
</feature>
<evidence type="ECO:0000259" key="29">
    <source>
        <dbReference type="PROSITE" id="PS50026"/>
    </source>
</evidence>
<dbReference type="Pfam" id="PF01740">
    <property type="entry name" value="STAS"/>
    <property type="match status" value="1"/>
</dbReference>
<dbReference type="SMART" id="SM00181">
    <property type="entry name" value="EGF"/>
    <property type="match status" value="6"/>
</dbReference>
<keyword evidence="19" id="KW-0379">Hydroxylation</keyword>
<dbReference type="FunFam" id="2.10.25.10:FF:000089">
    <property type="entry name" value="Cadherin EGF LAG seven-pass G-type receptor 3"/>
    <property type="match status" value="1"/>
</dbReference>
<dbReference type="SMART" id="SM00112">
    <property type="entry name" value="CA"/>
    <property type="match status" value="9"/>
</dbReference>
<comment type="caution">
    <text evidence="36">The sequence shown here is derived from an EMBL/GenBank/DDBJ whole genome shotgun (WGS) entry which is preliminary data.</text>
</comment>
<evidence type="ECO:0000256" key="15">
    <source>
        <dbReference type="ARBA" id="ARBA00023157"/>
    </source>
</evidence>
<dbReference type="FunFam" id="2.60.40.60:FF:000023">
    <property type="entry name" value="Cadherin EGF LAG seven-pass G-type receptor 3"/>
    <property type="match status" value="1"/>
</dbReference>
<dbReference type="FunFam" id="2.60.120.200:FF:000074">
    <property type="entry name" value="Cadherin EGF LAG seven-pass G-type receptor 3"/>
    <property type="match status" value="1"/>
</dbReference>
<feature type="transmembrane region" description="Helical" evidence="27">
    <location>
        <begin position="3574"/>
        <end position="3598"/>
    </location>
</feature>
<dbReference type="FunFam" id="4.10.1240.10:FF:000021">
    <property type="entry name" value="Cadherin EGF LAG seven-pass G-type receptor"/>
    <property type="match status" value="1"/>
</dbReference>
<feature type="disulfide bond" evidence="25">
    <location>
        <begin position="2097"/>
        <end position="2109"/>
    </location>
</feature>
<dbReference type="FunFam" id="2.60.40.60:FF:000013">
    <property type="entry name" value="Cadherin EGF LAG seven-pass G-type receptor"/>
    <property type="match status" value="1"/>
</dbReference>
<feature type="compositionally biased region" description="Pro residues" evidence="26">
    <location>
        <begin position="337"/>
        <end position="347"/>
    </location>
</feature>
<feature type="region of interest" description="Disordered" evidence="26">
    <location>
        <begin position="3994"/>
        <end position="4027"/>
    </location>
</feature>
<dbReference type="GO" id="GO:0005509">
    <property type="term" value="F:calcium ion binding"/>
    <property type="evidence" value="ECO:0007669"/>
    <property type="project" value="UniProtKB-UniRule"/>
</dbReference>
<comment type="similarity">
    <text evidence="3">Belongs to the G-protein coupled receptor 2 family. LN-TM7 subfamily.</text>
</comment>
<dbReference type="SUPFAM" id="SSF81321">
    <property type="entry name" value="Family A G protein-coupled receptor-like"/>
    <property type="match status" value="1"/>
</dbReference>
<dbReference type="PANTHER" id="PTHR24026:SF38">
    <property type="entry name" value="CADHERIN EGF LAG SEVEN-PASS G-TYPE RECEPTOR 3"/>
    <property type="match status" value="1"/>
</dbReference>
<dbReference type="PROSITE" id="PS00650">
    <property type="entry name" value="G_PROTEIN_RECEP_F2_2"/>
    <property type="match status" value="1"/>
</dbReference>
<dbReference type="CDD" id="cd11304">
    <property type="entry name" value="Cadherin_repeat"/>
    <property type="match status" value="8"/>
</dbReference>
<dbReference type="FunFam" id="2.60.40.60:FF:000010">
    <property type="entry name" value="Cadherin EGF LAG seven-pass G-type receptor 3"/>
    <property type="match status" value="2"/>
</dbReference>
<dbReference type="GO" id="GO:0007166">
    <property type="term" value="P:cell surface receptor signaling pathway"/>
    <property type="evidence" value="ECO:0007669"/>
    <property type="project" value="InterPro"/>
</dbReference>
<feature type="region of interest" description="Disordered" evidence="26">
    <location>
        <begin position="58"/>
        <end position="177"/>
    </location>
</feature>
<dbReference type="InterPro" id="IPR002645">
    <property type="entry name" value="STAS_dom"/>
</dbReference>
<feature type="transmembrane region" description="Helical" evidence="27">
    <location>
        <begin position="2719"/>
        <end position="2741"/>
    </location>
</feature>
<feature type="region of interest" description="Disordered" evidence="26">
    <location>
        <begin position="264"/>
        <end position="310"/>
    </location>
</feature>
<reference evidence="37" key="1">
    <citation type="journal article" date="2019" name="IScience">
        <title>Narwhal Genome Reveals Long-Term Low Genetic Diversity despite Current Large Abundance Size.</title>
        <authorList>
            <person name="Westbury M.V."/>
            <person name="Petersen B."/>
            <person name="Garde E."/>
            <person name="Heide-Jorgensen M.P."/>
            <person name="Lorenzen E.D."/>
        </authorList>
    </citation>
    <scope>NUCLEOTIDE SEQUENCE [LARGE SCALE GENOMIC DNA]</scope>
</reference>
<feature type="transmembrane region" description="Helical" evidence="27">
    <location>
        <begin position="2574"/>
        <end position="2598"/>
    </location>
</feature>
<feature type="domain" description="Laminin G" evidence="28">
    <location>
        <begin position="1784"/>
        <end position="1964"/>
    </location>
</feature>
<feature type="disulfide bond" evidence="24">
    <location>
        <begin position="1768"/>
        <end position="1777"/>
    </location>
</feature>
<dbReference type="PROSITE" id="PS50227">
    <property type="entry name" value="G_PROTEIN_RECEP_F2_3"/>
    <property type="match status" value="1"/>
</dbReference>
<evidence type="ECO:0000256" key="21">
    <source>
        <dbReference type="ARBA" id="ARBA00071751"/>
    </source>
</evidence>
<dbReference type="SUPFAM" id="SSF57196">
    <property type="entry name" value="EGF/Laminin"/>
    <property type="match status" value="3"/>
</dbReference>
<evidence type="ECO:0000256" key="14">
    <source>
        <dbReference type="ARBA" id="ARBA00023136"/>
    </source>
</evidence>
<evidence type="ECO:0000256" key="9">
    <source>
        <dbReference type="ARBA" id="ARBA00022729"/>
    </source>
</evidence>
<evidence type="ECO:0000256" key="3">
    <source>
        <dbReference type="ARBA" id="ARBA00010933"/>
    </source>
</evidence>
<dbReference type="InterPro" id="IPR001881">
    <property type="entry name" value="EGF-like_Ca-bd_dom"/>
</dbReference>
<feature type="compositionally biased region" description="Low complexity" evidence="26">
    <location>
        <begin position="3213"/>
        <end position="3236"/>
    </location>
</feature>
<feature type="compositionally biased region" description="Low complexity" evidence="26">
    <location>
        <begin position="292"/>
        <end position="303"/>
    </location>
</feature>
<dbReference type="Pfam" id="PF23592">
    <property type="entry name" value="Cadherin_CELSR2_9th"/>
    <property type="match status" value="1"/>
</dbReference>
<dbReference type="PROSITE" id="PS00232">
    <property type="entry name" value="CADHERIN_1"/>
    <property type="match status" value="6"/>
</dbReference>
<evidence type="ECO:0000256" key="6">
    <source>
        <dbReference type="ARBA" id="ARBA00022536"/>
    </source>
</evidence>
<dbReference type="SMART" id="SM00008">
    <property type="entry name" value="HormR"/>
    <property type="match status" value="1"/>
</dbReference>
<dbReference type="InterPro" id="IPR000742">
    <property type="entry name" value="EGF"/>
</dbReference>
<dbReference type="InterPro" id="IPR018045">
    <property type="entry name" value="S04_transporter_CS"/>
</dbReference>
<feature type="compositionally biased region" description="Low complexity" evidence="26">
    <location>
        <begin position="3301"/>
        <end position="3328"/>
    </location>
</feature>
<feature type="disulfide bond" evidence="25">
    <location>
        <begin position="2099"/>
        <end position="2116"/>
    </location>
</feature>
<evidence type="ECO:0000259" key="34">
    <source>
        <dbReference type="PROSITE" id="PS50268"/>
    </source>
</evidence>
<keyword evidence="7" id="KW-0597">Phosphoprotein</keyword>
<dbReference type="Gene3D" id="2.60.40.60">
    <property type="entry name" value="Cadherins"/>
    <property type="match status" value="9"/>
</dbReference>
<feature type="region of interest" description="Disordered" evidence="26">
    <location>
        <begin position="3035"/>
        <end position="3054"/>
    </location>
</feature>
<dbReference type="InterPro" id="IPR036513">
    <property type="entry name" value="STAS_dom_sf"/>
</dbReference>
<dbReference type="PRINTS" id="PR00205">
    <property type="entry name" value="CADHERIN"/>
</dbReference>
<feature type="disulfide bond" evidence="24">
    <location>
        <begin position="2030"/>
        <end position="2039"/>
    </location>
</feature>
<feature type="domain" description="Cadherin" evidence="34">
    <location>
        <begin position="380"/>
        <end position="487"/>
    </location>
</feature>
<feature type="region of interest" description="Disordered" evidence="26">
    <location>
        <begin position="2926"/>
        <end position="2964"/>
    </location>
</feature>
<evidence type="ECO:0000259" key="35">
    <source>
        <dbReference type="PROSITE" id="PS50801"/>
    </source>
</evidence>
<dbReference type="PROSITE" id="PS50801">
    <property type="entry name" value="STAS"/>
    <property type="match status" value="1"/>
</dbReference>
<dbReference type="PROSITE" id="PS50221">
    <property type="entry name" value="GAIN_B"/>
    <property type="match status" value="1"/>
</dbReference>
<evidence type="ECO:0000256" key="5">
    <source>
        <dbReference type="ARBA" id="ARBA00022475"/>
    </source>
</evidence>
<evidence type="ECO:0000256" key="24">
    <source>
        <dbReference type="PROSITE-ProRule" id="PRU00076"/>
    </source>
</evidence>
<feature type="domain" description="Cadherin" evidence="34">
    <location>
        <begin position="974"/>
        <end position="1079"/>
    </location>
</feature>
<dbReference type="PRINTS" id="PR00249">
    <property type="entry name" value="GPCRSECRETIN"/>
</dbReference>
<evidence type="ECO:0000256" key="2">
    <source>
        <dbReference type="ARBA" id="ARBA00004651"/>
    </source>
</evidence>
<dbReference type="InterPro" id="IPR011547">
    <property type="entry name" value="SLC26A/SulP_dom"/>
</dbReference>
<feature type="transmembrane region" description="Helical" evidence="27">
    <location>
        <begin position="3799"/>
        <end position="3819"/>
    </location>
</feature>
<dbReference type="Gene3D" id="2.60.220.50">
    <property type="match status" value="1"/>
</dbReference>
<evidence type="ECO:0000256" key="11">
    <source>
        <dbReference type="ARBA" id="ARBA00022837"/>
    </source>
</evidence>
<dbReference type="PROSITE" id="PS50268">
    <property type="entry name" value="CADHERIN_2"/>
    <property type="match status" value="7"/>
</dbReference>
<feature type="domain" description="EGF-like" evidence="29">
    <location>
        <begin position="1966"/>
        <end position="1999"/>
    </location>
</feature>
<dbReference type="PROSITE" id="PS01130">
    <property type="entry name" value="SLC26A"/>
    <property type="match status" value="1"/>
</dbReference>
<keyword evidence="6 24" id="KW-0245">EGF-like domain</keyword>
<dbReference type="CDD" id="cd00055">
    <property type="entry name" value="EGF_Lam"/>
    <property type="match status" value="2"/>
</dbReference>
<feature type="disulfide bond" evidence="24">
    <location>
        <begin position="1473"/>
        <end position="1482"/>
    </location>
</feature>
<dbReference type="InterPro" id="IPR036445">
    <property type="entry name" value="GPCR_2_extracell_dom_sf"/>
</dbReference>
<keyword evidence="15 24" id="KW-1015">Disulfide bond</keyword>
<dbReference type="SMART" id="SM00179">
    <property type="entry name" value="EGF_CA"/>
    <property type="match status" value="5"/>
</dbReference>
<feature type="domain" description="EGF-like" evidence="29">
    <location>
        <begin position="1387"/>
        <end position="1445"/>
    </location>
</feature>
<keyword evidence="17" id="KW-0325">Glycoprotein</keyword>
<dbReference type="FunFam" id="1.20.1070.10:FF:000108">
    <property type="entry name" value="Cadherin EGF LAG seven-pass G-type receptor 3"/>
    <property type="match status" value="1"/>
</dbReference>
<dbReference type="InterPro" id="IPR013320">
    <property type="entry name" value="ConA-like_dom_sf"/>
</dbReference>
<dbReference type="NCBIfam" id="TIGR00815">
    <property type="entry name" value="sulP"/>
    <property type="match status" value="1"/>
</dbReference>
<keyword evidence="20 25" id="KW-0424">Laminin EGF-like domain</keyword>
<dbReference type="SMART" id="SM00282">
    <property type="entry name" value="LamG"/>
    <property type="match status" value="2"/>
</dbReference>
<evidence type="ECO:0000256" key="10">
    <source>
        <dbReference type="ARBA" id="ARBA00022737"/>
    </source>
</evidence>
<dbReference type="PROSITE" id="PS00022">
    <property type="entry name" value="EGF_1"/>
    <property type="match status" value="4"/>
</dbReference>
<feature type="compositionally biased region" description="Basic and acidic residues" evidence="26">
    <location>
        <begin position="3240"/>
        <end position="3252"/>
    </location>
</feature>
<evidence type="ECO:0000256" key="17">
    <source>
        <dbReference type="ARBA" id="ARBA00023180"/>
    </source>
</evidence>
<keyword evidence="18" id="KW-0807">Transducer</keyword>
<dbReference type="InterPro" id="IPR017981">
    <property type="entry name" value="GPCR_2-like_7TM"/>
</dbReference>
<dbReference type="FunFam" id="2.60.40.60:FF:000040">
    <property type="entry name" value="cadherin EGF LAG seven-pass G-type receptor 3"/>
    <property type="match status" value="1"/>
</dbReference>
<dbReference type="PROSITE" id="PS50025">
    <property type="entry name" value="LAM_G_DOMAIN"/>
    <property type="match status" value="2"/>
</dbReference>
<name>A0A4U1EHC6_MONMO</name>
<feature type="transmembrane region" description="Helical" evidence="27">
    <location>
        <begin position="3736"/>
        <end position="3756"/>
    </location>
</feature>